<evidence type="ECO:0000256" key="1">
    <source>
        <dbReference type="ARBA" id="ARBA00022801"/>
    </source>
</evidence>
<evidence type="ECO:0000313" key="4">
    <source>
        <dbReference type="EMBL" id="CZF86177.1"/>
    </source>
</evidence>
<name>A0A128FH98_9GAMM</name>
<dbReference type="Proteomes" id="UP000073601">
    <property type="component" value="Unassembled WGS sequence"/>
</dbReference>
<dbReference type="EMBL" id="FIZY01000054">
    <property type="protein sequence ID" value="CZF86177.1"/>
    <property type="molecule type" value="Genomic_DNA"/>
</dbReference>
<accession>A0A128FH98</accession>
<organism evidence="4 5">
    <name type="scientific">Grimontia marina</name>
    <dbReference type="NCBI Taxonomy" id="646534"/>
    <lineage>
        <taxon>Bacteria</taxon>
        <taxon>Pseudomonadati</taxon>
        <taxon>Pseudomonadota</taxon>
        <taxon>Gammaproteobacteria</taxon>
        <taxon>Vibrionales</taxon>
        <taxon>Vibrionaceae</taxon>
        <taxon>Grimontia</taxon>
    </lineage>
</organism>
<dbReference type="PANTHER" id="PTHR38088:SF2">
    <property type="entry name" value="UCP029143 FAMILY PROTEIN"/>
    <property type="match status" value="1"/>
</dbReference>
<reference evidence="5" key="1">
    <citation type="submission" date="2016-02" db="EMBL/GenBank/DDBJ databases">
        <authorList>
            <person name="Rodrigo-Torres Lidia"/>
            <person name="Arahal R.David."/>
        </authorList>
    </citation>
    <scope>NUCLEOTIDE SEQUENCE [LARGE SCALE GENOMIC DNA]</scope>
    <source>
        <strain evidence="5">CECT 8713</strain>
    </source>
</reference>
<comment type="catalytic activity">
    <reaction evidence="2">
        <text>N(4)-acetylcytosine + H2O = cytosine + acetate + H(+)</text>
        <dbReference type="Rhea" id="RHEA:62940"/>
        <dbReference type="ChEBI" id="CHEBI:15377"/>
        <dbReference type="ChEBI" id="CHEBI:15378"/>
        <dbReference type="ChEBI" id="CHEBI:16040"/>
        <dbReference type="ChEBI" id="CHEBI:30089"/>
        <dbReference type="ChEBI" id="CHEBI:146134"/>
        <dbReference type="EC" id="3.5.1.135"/>
    </reaction>
</comment>
<dbReference type="EC" id="3.5.1.135" evidence="2"/>
<dbReference type="AlphaFoldDB" id="A0A128FH98"/>
<keyword evidence="1 2" id="KW-0378">Hydrolase</keyword>
<sequence>MAIVFFVRSKNANILRPPLSSIAGSTVDQAPNKITFFEWLTPLVASGKKTITIRDESESHYVPGTRVDVHTLEKDEYVCQIDIVSVEKIGFDDINEEHAAQEFIPLEELKPLIREIYPNDQDFYVITYTLVA</sequence>
<feature type="active site" description="Nucleophile" evidence="2">
    <location>
        <position position="52"/>
    </location>
</feature>
<feature type="active site" description="Proton acceptor" evidence="2">
    <location>
        <position position="49"/>
    </location>
</feature>
<dbReference type="InterPro" id="IPR008314">
    <property type="entry name" value="AC4CH"/>
</dbReference>
<dbReference type="SMART" id="SM01022">
    <property type="entry name" value="ASCH"/>
    <property type="match status" value="1"/>
</dbReference>
<dbReference type="NCBIfam" id="NF003443">
    <property type="entry name" value="PRK04980.1"/>
    <property type="match status" value="1"/>
</dbReference>
<evidence type="ECO:0000259" key="3">
    <source>
        <dbReference type="SMART" id="SM01022"/>
    </source>
</evidence>
<dbReference type="GO" id="GO:0005829">
    <property type="term" value="C:cytosol"/>
    <property type="evidence" value="ECO:0007669"/>
    <property type="project" value="TreeGrafter"/>
</dbReference>
<comment type="function">
    <text evidence="2">Catalyzes the hydrolysis of N(4)-acetylcytidine (ac4C).</text>
</comment>
<dbReference type="HAMAP" id="MF_00684">
    <property type="entry name" value="ac4C_amidohydr"/>
    <property type="match status" value="1"/>
</dbReference>
<dbReference type="GO" id="GO:0016813">
    <property type="term" value="F:hydrolase activity, acting on carbon-nitrogen (but not peptide) bonds, in linear amidines"/>
    <property type="evidence" value="ECO:0007669"/>
    <property type="project" value="UniProtKB-UniRule"/>
</dbReference>
<keyword evidence="5" id="KW-1185">Reference proteome</keyword>
<evidence type="ECO:0000256" key="2">
    <source>
        <dbReference type="HAMAP-Rule" id="MF_00684"/>
    </source>
</evidence>
<dbReference type="Gene3D" id="2.30.130.30">
    <property type="entry name" value="Hypothetical protein"/>
    <property type="match status" value="1"/>
</dbReference>
<protein>
    <recommendedName>
        <fullName evidence="2">N(4)-acetylcytidine amidohydrolase</fullName>
        <shortName evidence="2">ac4C amidohydrolase</shortName>
        <ecNumber evidence="2">3.5.1.135</ecNumber>
    </recommendedName>
</protein>
<dbReference type="InterPro" id="IPR007374">
    <property type="entry name" value="ASCH_domain"/>
</dbReference>
<evidence type="ECO:0000313" key="5">
    <source>
        <dbReference type="Proteomes" id="UP000073601"/>
    </source>
</evidence>
<proteinExistence type="inferred from homology"/>
<dbReference type="Pfam" id="PF04266">
    <property type="entry name" value="ASCH"/>
    <property type="match status" value="1"/>
</dbReference>
<gene>
    <name evidence="4" type="ORF">GMA8713_04210</name>
</gene>
<dbReference type="CDD" id="cd06552">
    <property type="entry name" value="ASCH_yqfb_like"/>
    <property type="match status" value="1"/>
</dbReference>
<comment type="catalytic activity">
    <reaction evidence="2">
        <text>N(4)-acetylcytidine + H2O = cytidine + acetate + H(+)</text>
        <dbReference type="Rhea" id="RHEA:62932"/>
        <dbReference type="ChEBI" id="CHEBI:15377"/>
        <dbReference type="ChEBI" id="CHEBI:15378"/>
        <dbReference type="ChEBI" id="CHEBI:17562"/>
        <dbReference type="ChEBI" id="CHEBI:30089"/>
        <dbReference type="ChEBI" id="CHEBI:70989"/>
        <dbReference type="EC" id="3.5.1.135"/>
    </reaction>
</comment>
<feature type="active site" description="Proton donor" evidence="2">
    <location>
        <position position="102"/>
    </location>
</feature>
<dbReference type="InterPro" id="IPR015947">
    <property type="entry name" value="PUA-like_sf"/>
</dbReference>
<comment type="similarity">
    <text evidence="2">Belongs to the N(4)-acetylcytidine amidohydrolase family.</text>
</comment>
<feature type="domain" description="ASCH" evidence="3">
    <location>
        <begin position="34"/>
        <end position="132"/>
    </location>
</feature>
<dbReference type="PANTHER" id="PTHR38088">
    <property type="entry name" value="UCP029143 FAMILY PROTEIN"/>
    <property type="match status" value="1"/>
</dbReference>
<dbReference type="SUPFAM" id="SSF88697">
    <property type="entry name" value="PUA domain-like"/>
    <property type="match status" value="1"/>
</dbReference>
<comment type="catalytic activity">
    <reaction evidence="2">
        <text>N(4)-acetyl-2'-deoxycytidine + H2O = 2'-deoxycytidine + acetate + H(+)</text>
        <dbReference type="Rhea" id="RHEA:62936"/>
        <dbReference type="ChEBI" id="CHEBI:15377"/>
        <dbReference type="ChEBI" id="CHEBI:15378"/>
        <dbReference type="ChEBI" id="CHEBI:15698"/>
        <dbReference type="ChEBI" id="CHEBI:30089"/>
        <dbReference type="ChEBI" id="CHEBI:146133"/>
        <dbReference type="EC" id="3.5.1.135"/>
    </reaction>
</comment>